<proteinExistence type="predicted"/>
<dbReference type="SUPFAM" id="SSF54285">
    <property type="entry name" value="MoaD/ThiS"/>
    <property type="match status" value="1"/>
</dbReference>
<accession>D5ML29</accession>
<dbReference type="eggNOG" id="COG1977">
    <property type="taxonomic scope" value="Bacteria"/>
</dbReference>
<dbReference type="KEGG" id="mox:DAMO_2798"/>
<dbReference type="InterPro" id="IPR016155">
    <property type="entry name" value="Mopterin_synth/thiamin_S_b"/>
</dbReference>
<dbReference type="PANTHER" id="PTHR38031:SF1">
    <property type="entry name" value="SULFUR CARRIER PROTEIN CYSO"/>
    <property type="match status" value="1"/>
</dbReference>
<evidence type="ECO:0000313" key="2">
    <source>
        <dbReference type="Proteomes" id="UP000006898"/>
    </source>
</evidence>
<dbReference type="InterPro" id="IPR052045">
    <property type="entry name" value="Sulfur_Carrier/Prot_Modifier"/>
</dbReference>
<dbReference type="PANTHER" id="PTHR38031">
    <property type="entry name" value="SULFUR CARRIER PROTEIN SLR0821-RELATED"/>
    <property type="match status" value="1"/>
</dbReference>
<dbReference type="Proteomes" id="UP000006898">
    <property type="component" value="Chromosome"/>
</dbReference>
<dbReference type="Gene3D" id="3.10.20.30">
    <property type="match status" value="1"/>
</dbReference>
<evidence type="ECO:0000313" key="1">
    <source>
        <dbReference type="EMBL" id="CBE69871.1"/>
    </source>
</evidence>
<dbReference type="EMBL" id="FP565575">
    <property type="protein sequence ID" value="CBE69871.1"/>
    <property type="molecule type" value="Genomic_DNA"/>
</dbReference>
<name>D5ML29_METO1</name>
<dbReference type="InterPro" id="IPR003749">
    <property type="entry name" value="ThiS/MoaD-like"/>
</dbReference>
<sequence>MAEVRFLGAIRRVAGKSSFGTDAGTVEELLEALRRVMSPAFQKFVFEGEKLRQDVDVLVNDRNIALLDGLKTALTPFDQVTLRINGARGFPCSPARTEIA</sequence>
<dbReference type="AlphaFoldDB" id="D5ML29"/>
<reference evidence="1 2" key="1">
    <citation type="journal article" date="2010" name="Nature">
        <title>Nitrite-driven anaerobic methane oxidation by oxygenic bacteria.</title>
        <authorList>
            <person name="Ettwig K.F."/>
            <person name="Butler M.K."/>
            <person name="Le Paslier D."/>
            <person name="Pelletier E."/>
            <person name="Mangenot S."/>
            <person name="Kuypers M.M.M."/>
            <person name="Schreiber F."/>
            <person name="Dutilh B.E."/>
            <person name="Zedelius J."/>
            <person name="de Beer D."/>
            <person name="Gloerich J."/>
            <person name="Wessels H.J.C.T."/>
            <person name="van Allen T."/>
            <person name="Luesken F."/>
            <person name="Wu M."/>
            <person name="van de Pas-Schoonen K.T."/>
            <person name="Op den Camp H.J.M."/>
            <person name="Janssen-Megens E.M."/>
            <person name="Francoijs K-J."/>
            <person name="Stunnenberg H."/>
            <person name="Weissenbach J."/>
            <person name="Jetten M.S.M."/>
            <person name="Strous M."/>
        </authorList>
    </citation>
    <scope>NUCLEOTIDE SEQUENCE [LARGE SCALE GENOMIC DNA]</scope>
</reference>
<dbReference type="InterPro" id="IPR012675">
    <property type="entry name" value="Beta-grasp_dom_sf"/>
</dbReference>
<dbReference type="HOGENOM" id="CLU_114601_1_2_0"/>
<gene>
    <name evidence="1" type="ORF">DAMO_2798</name>
</gene>
<dbReference type="STRING" id="671143.DAMO_2798"/>
<organism evidence="1 2">
    <name type="scientific">Methylomirabilis oxygeniifera</name>
    <dbReference type="NCBI Taxonomy" id="671143"/>
    <lineage>
        <taxon>Bacteria</taxon>
        <taxon>Candidatus Methylomirabilota</taxon>
        <taxon>Candidatus Methylomirabilia</taxon>
        <taxon>Candidatus Methylomirabilales</taxon>
        <taxon>Candidatus Methylomirabilaceae</taxon>
        <taxon>Candidatus Methylomirabilis</taxon>
    </lineage>
</organism>
<dbReference type="Pfam" id="PF02597">
    <property type="entry name" value="ThiS"/>
    <property type="match status" value="1"/>
</dbReference>
<protein>
    <submittedName>
        <fullName evidence="1">Putative MoaD</fullName>
    </submittedName>
</protein>